<feature type="transmembrane region" description="Helical" evidence="6">
    <location>
        <begin position="194"/>
        <end position="212"/>
    </location>
</feature>
<feature type="domain" description="Major facilitator superfamily (MFS) profile" evidence="7">
    <location>
        <begin position="69"/>
        <end position="462"/>
    </location>
</feature>
<feature type="region of interest" description="Disordered" evidence="5">
    <location>
        <begin position="1"/>
        <end position="34"/>
    </location>
</feature>
<reference evidence="8 9" key="1">
    <citation type="submission" date="2017-12" db="EMBL/GenBank/DDBJ databases">
        <title>Comparative genomics of Botrytis spp.</title>
        <authorList>
            <person name="Valero-Jimenez C.A."/>
            <person name="Tapia P."/>
            <person name="Veloso J."/>
            <person name="Silva-Moreno E."/>
            <person name="Staats M."/>
            <person name="Valdes J.H."/>
            <person name="Van Kan J.A.L."/>
        </authorList>
    </citation>
    <scope>NUCLEOTIDE SEQUENCE [LARGE SCALE GENOMIC DNA]</scope>
    <source>
        <strain evidence="8 9">MUCL2120</strain>
    </source>
</reference>
<name>A0A4Z1H9L0_9HELO</name>
<dbReference type="PROSITE" id="PS50850">
    <property type="entry name" value="MFS"/>
    <property type="match status" value="1"/>
</dbReference>
<evidence type="ECO:0000256" key="5">
    <source>
        <dbReference type="SAM" id="MobiDB-lite"/>
    </source>
</evidence>
<keyword evidence="9" id="KW-1185">Reference proteome</keyword>
<feature type="transmembrane region" description="Helical" evidence="6">
    <location>
        <begin position="134"/>
        <end position="154"/>
    </location>
</feature>
<keyword evidence="2 6" id="KW-0812">Transmembrane</keyword>
<dbReference type="Proteomes" id="UP000297452">
    <property type="component" value="Unassembled WGS sequence"/>
</dbReference>
<accession>A0A4Z1H9L0</accession>
<dbReference type="Pfam" id="PF07690">
    <property type="entry name" value="MFS_1"/>
    <property type="match status" value="1"/>
</dbReference>
<evidence type="ECO:0000313" key="9">
    <source>
        <dbReference type="Proteomes" id="UP000297452"/>
    </source>
</evidence>
<dbReference type="STRING" id="278944.A0A4Z1H9L0"/>
<feature type="transmembrane region" description="Helical" evidence="6">
    <location>
        <begin position="102"/>
        <end position="122"/>
    </location>
</feature>
<dbReference type="EMBL" id="PQXJ01000633">
    <property type="protein sequence ID" value="TGO45838.1"/>
    <property type="molecule type" value="Genomic_DNA"/>
</dbReference>
<dbReference type="InterPro" id="IPR036259">
    <property type="entry name" value="MFS_trans_sf"/>
</dbReference>
<feature type="transmembrane region" description="Helical" evidence="6">
    <location>
        <begin position="329"/>
        <end position="352"/>
    </location>
</feature>
<evidence type="ECO:0000256" key="1">
    <source>
        <dbReference type="ARBA" id="ARBA00004141"/>
    </source>
</evidence>
<feature type="transmembrane region" description="Helical" evidence="6">
    <location>
        <begin position="67"/>
        <end position="90"/>
    </location>
</feature>
<organism evidence="8 9">
    <name type="scientific">Botryotinia narcissicola</name>
    <dbReference type="NCBI Taxonomy" id="278944"/>
    <lineage>
        <taxon>Eukaryota</taxon>
        <taxon>Fungi</taxon>
        <taxon>Dikarya</taxon>
        <taxon>Ascomycota</taxon>
        <taxon>Pezizomycotina</taxon>
        <taxon>Leotiomycetes</taxon>
        <taxon>Helotiales</taxon>
        <taxon>Sclerotiniaceae</taxon>
        <taxon>Botryotinia</taxon>
    </lineage>
</organism>
<evidence type="ECO:0000313" key="8">
    <source>
        <dbReference type="EMBL" id="TGO45838.1"/>
    </source>
</evidence>
<dbReference type="PANTHER" id="PTHR23502:SF36">
    <property type="entry name" value="MEMBRANE TRANSPORTER"/>
    <property type="match status" value="1"/>
</dbReference>
<sequence>MPSTDNAEKKIDEHNRASDSSNVEKGDIIPRNENAATRHEDQTIAILELVKAQDEHHPMHWPAFKRWGIVVVYCMLQTFVTLTSTTYVSAEFLIQEKFGGTTQIVTLGQSMFILGTAVGPIFLGPLSDLGGRKWIYVVSIAFYAVLNFGTAYALNLPMLVIFMFLAGTAGSTALSNVAGTIADLFGDIDGAGQAMALFVMSANIGQYLGSTVGEWISENANMGLKWIFLINVIIGFAFSILLCFIPETLPRLVIAKAAAKSETVDEQEAAILTSRLNVLHEMKFITTMTFKIMFTEPVVMFLGLYNGFAYGILFLYLDGVFDVFVVNNGLTYIGADLTYLNFVVGVVVMFLFVPVQTWFYARDLVAGGVLGFADPLLWISMLNYITDSYPNVAGAAIAAFLIPSFALAAGLAHLGVLMFDNMSTKWAMGTIGFISIGLCALIYFIYFFGAKIRSRSKLARKY</sequence>
<dbReference type="AlphaFoldDB" id="A0A4Z1H9L0"/>
<evidence type="ECO:0000256" key="6">
    <source>
        <dbReference type="SAM" id="Phobius"/>
    </source>
</evidence>
<evidence type="ECO:0000256" key="3">
    <source>
        <dbReference type="ARBA" id="ARBA00022989"/>
    </source>
</evidence>
<proteinExistence type="predicted"/>
<evidence type="ECO:0000259" key="7">
    <source>
        <dbReference type="PROSITE" id="PS50850"/>
    </source>
</evidence>
<dbReference type="PANTHER" id="PTHR23502">
    <property type="entry name" value="MAJOR FACILITATOR SUPERFAMILY"/>
    <property type="match status" value="1"/>
</dbReference>
<comment type="caution">
    <text evidence="8">The sequence shown here is derived from an EMBL/GenBank/DDBJ whole genome shotgun (WGS) entry which is preliminary data.</text>
</comment>
<dbReference type="GO" id="GO:0005886">
    <property type="term" value="C:plasma membrane"/>
    <property type="evidence" value="ECO:0007669"/>
    <property type="project" value="TreeGrafter"/>
</dbReference>
<keyword evidence="4 6" id="KW-0472">Membrane</keyword>
<feature type="transmembrane region" description="Helical" evidence="6">
    <location>
        <begin position="392"/>
        <end position="419"/>
    </location>
</feature>
<dbReference type="InterPro" id="IPR020846">
    <property type="entry name" value="MFS_dom"/>
</dbReference>
<feature type="transmembrane region" description="Helical" evidence="6">
    <location>
        <begin position="224"/>
        <end position="245"/>
    </location>
</feature>
<evidence type="ECO:0000256" key="4">
    <source>
        <dbReference type="ARBA" id="ARBA00023136"/>
    </source>
</evidence>
<dbReference type="SUPFAM" id="SSF103473">
    <property type="entry name" value="MFS general substrate transporter"/>
    <property type="match status" value="1"/>
</dbReference>
<keyword evidence="3 6" id="KW-1133">Transmembrane helix</keyword>
<protein>
    <recommendedName>
        <fullName evidence="7">Major facilitator superfamily (MFS) profile domain-containing protein</fullName>
    </recommendedName>
</protein>
<evidence type="ECO:0000256" key="2">
    <source>
        <dbReference type="ARBA" id="ARBA00022692"/>
    </source>
</evidence>
<dbReference type="GO" id="GO:0022857">
    <property type="term" value="F:transmembrane transporter activity"/>
    <property type="evidence" value="ECO:0007669"/>
    <property type="project" value="InterPro"/>
</dbReference>
<comment type="subcellular location">
    <subcellularLocation>
        <location evidence="1">Membrane</location>
        <topology evidence="1">Multi-pass membrane protein</topology>
    </subcellularLocation>
</comment>
<feature type="transmembrane region" description="Helical" evidence="6">
    <location>
        <begin position="298"/>
        <end position="317"/>
    </location>
</feature>
<dbReference type="InterPro" id="IPR011701">
    <property type="entry name" value="MFS"/>
</dbReference>
<feature type="transmembrane region" description="Helical" evidence="6">
    <location>
        <begin position="160"/>
        <end position="182"/>
    </location>
</feature>
<dbReference type="OrthoDB" id="3936150at2759"/>
<feature type="transmembrane region" description="Helical" evidence="6">
    <location>
        <begin position="426"/>
        <end position="448"/>
    </location>
</feature>
<dbReference type="Gene3D" id="1.20.1250.20">
    <property type="entry name" value="MFS general substrate transporter like domains"/>
    <property type="match status" value="1"/>
</dbReference>
<gene>
    <name evidence="8" type="ORF">BOTNAR_0635g00060</name>
</gene>